<accession>A0A7V6CMX0</accession>
<evidence type="ECO:0000313" key="8">
    <source>
        <dbReference type="EMBL" id="HHR48593.1"/>
    </source>
</evidence>
<comment type="subcellular location">
    <subcellularLocation>
        <location evidence="1">Cell membrane</location>
        <topology evidence="1">Multi-pass membrane protein</topology>
    </subcellularLocation>
</comment>
<keyword evidence="5 7" id="KW-1133">Transmembrane helix</keyword>
<dbReference type="Pfam" id="PF00420">
    <property type="entry name" value="Oxidored_q2"/>
    <property type="match status" value="1"/>
</dbReference>
<feature type="transmembrane region" description="Helical" evidence="7">
    <location>
        <begin position="72"/>
        <end position="93"/>
    </location>
</feature>
<comment type="similarity">
    <text evidence="2">Belongs to the CPA3 antiporters (TC 2.A.63) subunit C family.</text>
</comment>
<sequence>MLPYIGCIIIFLIGIYAILTKRNIIKIAIGFCLIEYAVNLLFALIGYKKGALAPIYTEINQQRNFVDPIPQALVLTAIVIGLGTTALLLSVAMRLYEKYKTFDIKEIKRLKE</sequence>
<evidence type="ECO:0000256" key="5">
    <source>
        <dbReference type="ARBA" id="ARBA00022989"/>
    </source>
</evidence>
<dbReference type="AlphaFoldDB" id="A0A7V6CMX0"/>
<evidence type="ECO:0000256" key="6">
    <source>
        <dbReference type="ARBA" id="ARBA00023136"/>
    </source>
</evidence>
<protein>
    <submittedName>
        <fullName evidence="8">Cation:proton antiporter</fullName>
    </submittedName>
</protein>
<evidence type="ECO:0000256" key="7">
    <source>
        <dbReference type="SAM" id="Phobius"/>
    </source>
</evidence>
<evidence type="ECO:0000256" key="2">
    <source>
        <dbReference type="ARBA" id="ARBA00010388"/>
    </source>
</evidence>
<dbReference type="GO" id="GO:0005886">
    <property type="term" value="C:plasma membrane"/>
    <property type="evidence" value="ECO:0007669"/>
    <property type="project" value="UniProtKB-SubCell"/>
</dbReference>
<keyword evidence="4 7" id="KW-0812">Transmembrane</keyword>
<keyword evidence="3" id="KW-1003">Cell membrane</keyword>
<evidence type="ECO:0000256" key="1">
    <source>
        <dbReference type="ARBA" id="ARBA00004651"/>
    </source>
</evidence>
<evidence type="ECO:0000256" key="4">
    <source>
        <dbReference type="ARBA" id="ARBA00022692"/>
    </source>
</evidence>
<dbReference type="InterPro" id="IPR039428">
    <property type="entry name" value="NUOK/Mnh_C1-like"/>
</dbReference>
<dbReference type="InterPro" id="IPR050601">
    <property type="entry name" value="CPA3_antiporter_subunitC"/>
</dbReference>
<feature type="transmembrane region" description="Helical" evidence="7">
    <location>
        <begin position="27"/>
        <end position="47"/>
    </location>
</feature>
<organism evidence="8">
    <name type="scientific">candidate division WOR-3 bacterium</name>
    <dbReference type="NCBI Taxonomy" id="2052148"/>
    <lineage>
        <taxon>Bacteria</taxon>
        <taxon>Bacteria division WOR-3</taxon>
    </lineage>
</organism>
<evidence type="ECO:0000256" key="3">
    <source>
        <dbReference type="ARBA" id="ARBA00022475"/>
    </source>
</evidence>
<dbReference type="EMBL" id="DTHS01000019">
    <property type="protein sequence ID" value="HHR48593.1"/>
    <property type="molecule type" value="Genomic_DNA"/>
</dbReference>
<gene>
    <name evidence="8" type="ORF">ENV79_02980</name>
</gene>
<name>A0A7V6CMX0_UNCW3</name>
<dbReference type="PANTHER" id="PTHR34583:SF2">
    <property type="entry name" value="ANTIPORTER SUBUNIT MNHC2-RELATED"/>
    <property type="match status" value="1"/>
</dbReference>
<reference evidence="8" key="1">
    <citation type="journal article" date="2020" name="mSystems">
        <title>Genome- and Community-Level Interaction Insights into Carbon Utilization and Element Cycling Functions of Hydrothermarchaeota in Hydrothermal Sediment.</title>
        <authorList>
            <person name="Zhou Z."/>
            <person name="Liu Y."/>
            <person name="Xu W."/>
            <person name="Pan J."/>
            <person name="Luo Z.H."/>
            <person name="Li M."/>
        </authorList>
    </citation>
    <scope>NUCLEOTIDE SEQUENCE [LARGE SCALE GENOMIC DNA]</scope>
    <source>
        <strain evidence="8">SpSt-791</strain>
    </source>
</reference>
<dbReference type="PANTHER" id="PTHR34583">
    <property type="entry name" value="ANTIPORTER SUBUNIT MNHC2-RELATED"/>
    <property type="match status" value="1"/>
</dbReference>
<proteinExistence type="inferred from homology"/>
<keyword evidence="6 7" id="KW-0472">Membrane</keyword>
<dbReference type="Gene3D" id="1.10.287.3510">
    <property type="match status" value="1"/>
</dbReference>
<comment type="caution">
    <text evidence="8">The sequence shown here is derived from an EMBL/GenBank/DDBJ whole genome shotgun (WGS) entry which is preliminary data.</text>
</comment>